<feature type="transmembrane region" description="Helical" evidence="1">
    <location>
        <begin position="6"/>
        <end position="25"/>
    </location>
</feature>
<name>A0A1M6N9Q8_9CLOT</name>
<dbReference type="RefSeq" id="WP_072903342.1">
    <property type="nucleotide sequence ID" value="NZ_FRAD01000009.1"/>
</dbReference>
<accession>A0A1M6N9Q8</accession>
<keyword evidence="3" id="KW-1185">Reference proteome</keyword>
<dbReference type="AlphaFoldDB" id="A0A1M6N9Q8"/>
<protein>
    <recommendedName>
        <fullName evidence="4">DUF4363 domain-containing protein</fullName>
    </recommendedName>
</protein>
<evidence type="ECO:0008006" key="4">
    <source>
        <dbReference type="Google" id="ProtNLM"/>
    </source>
</evidence>
<dbReference type="OrthoDB" id="3034917at2"/>
<sequence length="126" mass="14621">MKNSIISFIIFILTIVCIIFSLNHLDVVYNDLSNICVSIQHDIDNGNWEKASSKCDSLIKVWSSQGKFLSSFSSEEELHTINDRLISLQSYIDLQNKEEARVYSNQISFFLNHIKKMQELNIENIF</sequence>
<dbReference type="InterPro" id="IPR025373">
    <property type="entry name" value="DUF4363"/>
</dbReference>
<dbReference type="Proteomes" id="UP000183952">
    <property type="component" value="Unassembled WGS sequence"/>
</dbReference>
<reference evidence="2" key="1">
    <citation type="submission" date="2016-11" db="EMBL/GenBank/DDBJ databases">
        <authorList>
            <person name="Jaros S."/>
            <person name="Januszkiewicz K."/>
            <person name="Wedrychowicz H."/>
        </authorList>
    </citation>
    <scope>NUCLEOTIDE SEQUENCE [LARGE SCALE GENOMIC DNA]</scope>
    <source>
        <strain evidence="2">DSM 3090</strain>
    </source>
</reference>
<evidence type="ECO:0000256" key="1">
    <source>
        <dbReference type="SAM" id="Phobius"/>
    </source>
</evidence>
<organism evidence="2 3">
    <name type="scientific">Hathewaya proteolytica DSM 3090</name>
    <dbReference type="NCBI Taxonomy" id="1121331"/>
    <lineage>
        <taxon>Bacteria</taxon>
        <taxon>Bacillati</taxon>
        <taxon>Bacillota</taxon>
        <taxon>Clostridia</taxon>
        <taxon>Eubacteriales</taxon>
        <taxon>Clostridiaceae</taxon>
        <taxon>Hathewaya</taxon>
    </lineage>
</organism>
<dbReference type="STRING" id="1121331.SAMN02745248_01335"/>
<keyword evidence="1" id="KW-0812">Transmembrane</keyword>
<keyword evidence="1" id="KW-1133">Transmembrane helix</keyword>
<dbReference type="EMBL" id="FRAD01000009">
    <property type="protein sequence ID" value="SHJ92455.1"/>
    <property type="molecule type" value="Genomic_DNA"/>
</dbReference>
<gene>
    <name evidence="2" type="ORF">SAMN02745248_01335</name>
</gene>
<keyword evidence="1" id="KW-0472">Membrane</keyword>
<dbReference type="Pfam" id="PF14276">
    <property type="entry name" value="DUF4363"/>
    <property type="match status" value="1"/>
</dbReference>
<proteinExistence type="predicted"/>
<evidence type="ECO:0000313" key="3">
    <source>
        <dbReference type="Proteomes" id="UP000183952"/>
    </source>
</evidence>
<evidence type="ECO:0000313" key="2">
    <source>
        <dbReference type="EMBL" id="SHJ92455.1"/>
    </source>
</evidence>